<evidence type="ECO:0000313" key="2">
    <source>
        <dbReference type="EMBL" id="KAK4450867.1"/>
    </source>
</evidence>
<dbReference type="EMBL" id="MU865930">
    <property type="protein sequence ID" value="KAK4450867.1"/>
    <property type="molecule type" value="Genomic_DNA"/>
</dbReference>
<dbReference type="AlphaFoldDB" id="A0AAV9GSB0"/>
<evidence type="ECO:0000256" key="1">
    <source>
        <dbReference type="SAM" id="MobiDB-lite"/>
    </source>
</evidence>
<reference evidence="2" key="1">
    <citation type="journal article" date="2023" name="Mol. Phylogenet. Evol.">
        <title>Genome-scale phylogeny and comparative genomics of the fungal order Sordariales.</title>
        <authorList>
            <person name="Hensen N."/>
            <person name="Bonometti L."/>
            <person name="Westerberg I."/>
            <person name="Brannstrom I.O."/>
            <person name="Guillou S."/>
            <person name="Cros-Aarteil S."/>
            <person name="Calhoun S."/>
            <person name="Haridas S."/>
            <person name="Kuo A."/>
            <person name="Mondo S."/>
            <person name="Pangilinan J."/>
            <person name="Riley R."/>
            <person name="LaButti K."/>
            <person name="Andreopoulos B."/>
            <person name="Lipzen A."/>
            <person name="Chen C."/>
            <person name="Yan M."/>
            <person name="Daum C."/>
            <person name="Ng V."/>
            <person name="Clum A."/>
            <person name="Steindorff A."/>
            <person name="Ohm R.A."/>
            <person name="Martin F."/>
            <person name="Silar P."/>
            <person name="Natvig D.O."/>
            <person name="Lalanne C."/>
            <person name="Gautier V."/>
            <person name="Ament-Velasquez S.L."/>
            <person name="Kruys A."/>
            <person name="Hutchinson M.I."/>
            <person name="Powell A.J."/>
            <person name="Barry K."/>
            <person name="Miller A.N."/>
            <person name="Grigoriev I.V."/>
            <person name="Debuchy R."/>
            <person name="Gladieux P."/>
            <person name="Hiltunen Thoren M."/>
            <person name="Johannesson H."/>
        </authorList>
    </citation>
    <scope>NUCLEOTIDE SEQUENCE</scope>
    <source>
        <strain evidence="2">PSN243</strain>
    </source>
</reference>
<feature type="region of interest" description="Disordered" evidence="1">
    <location>
        <begin position="83"/>
        <end position="139"/>
    </location>
</feature>
<gene>
    <name evidence="2" type="ORF">QBC34DRAFT_401781</name>
</gene>
<feature type="compositionally biased region" description="Basic and acidic residues" evidence="1">
    <location>
        <begin position="200"/>
        <end position="210"/>
    </location>
</feature>
<keyword evidence="3" id="KW-1185">Reference proteome</keyword>
<sequence length="216" mass="23813">MSYSRLRCRASASIISMGQTAPRSGFRAHAVGPGRRTRAVTGLRTELPQEMADFEKSGDFPNRLGPSRNRTCNGRREVVSNRADAEVRDTRDSGDENHGPCCTPDTQGKILPSCRPSQPREKCSRFSTKRPRLRTPALSRKPDSRIAVALHILNDYWPGSAWGKVQIRAEPRAKAAPSWHMVAPKRPLAHADPGSGEAEETTRLDVDKSRGAFNTA</sequence>
<feature type="region of interest" description="Disordered" evidence="1">
    <location>
        <begin position="176"/>
        <end position="216"/>
    </location>
</feature>
<feature type="compositionally biased region" description="Basic and acidic residues" evidence="1">
    <location>
        <begin position="83"/>
        <end position="98"/>
    </location>
</feature>
<evidence type="ECO:0000313" key="3">
    <source>
        <dbReference type="Proteomes" id="UP001321760"/>
    </source>
</evidence>
<proteinExistence type="predicted"/>
<dbReference type="Proteomes" id="UP001321760">
    <property type="component" value="Unassembled WGS sequence"/>
</dbReference>
<reference evidence="2" key="2">
    <citation type="submission" date="2023-05" db="EMBL/GenBank/DDBJ databases">
        <authorList>
            <consortium name="Lawrence Berkeley National Laboratory"/>
            <person name="Steindorff A."/>
            <person name="Hensen N."/>
            <person name="Bonometti L."/>
            <person name="Westerberg I."/>
            <person name="Brannstrom I.O."/>
            <person name="Guillou S."/>
            <person name="Cros-Aarteil S."/>
            <person name="Calhoun S."/>
            <person name="Haridas S."/>
            <person name="Kuo A."/>
            <person name="Mondo S."/>
            <person name="Pangilinan J."/>
            <person name="Riley R."/>
            <person name="Labutti K."/>
            <person name="Andreopoulos B."/>
            <person name="Lipzen A."/>
            <person name="Chen C."/>
            <person name="Yanf M."/>
            <person name="Daum C."/>
            <person name="Ng V."/>
            <person name="Clum A."/>
            <person name="Ohm R."/>
            <person name="Martin F."/>
            <person name="Silar P."/>
            <person name="Natvig D."/>
            <person name="Lalanne C."/>
            <person name="Gautier V."/>
            <person name="Ament-Velasquez S.L."/>
            <person name="Kruys A."/>
            <person name="Hutchinson M.I."/>
            <person name="Powell A.J."/>
            <person name="Barry K."/>
            <person name="Miller A.N."/>
            <person name="Grigoriev I.V."/>
            <person name="Debuchy R."/>
            <person name="Gladieux P."/>
            <person name="Thoren M.H."/>
            <person name="Johannesson H."/>
        </authorList>
    </citation>
    <scope>NUCLEOTIDE SEQUENCE</scope>
    <source>
        <strain evidence="2">PSN243</strain>
    </source>
</reference>
<protein>
    <submittedName>
        <fullName evidence="2">Uncharacterized protein</fullName>
    </submittedName>
</protein>
<comment type="caution">
    <text evidence="2">The sequence shown here is derived from an EMBL/GenBank/DDBJ whole genome shotgun (WGS) entry which is preliminary data.</text>
</comment>
<name>A0AAV9GSB0_9PEZI</name>
<organism evidence="2 3">
    <name type="scientific">Podospora aff. communis PSN243</name>
    <dbReference type="NCBI Taxonomy" id="3040156"/>
    <lineage>
        <taxon>Eukaryota</taxon>
        <taxon>Fungi</taxon>
        <taxon>Dikarya</taxon>
        <taxon>Ascomycota</taxon>
        <taxon>Pezizomycotina</taxon>
        <taxon>Sordariomycetes</taxon>
        <taxon>Sordariomycetidae</taxon>
        <taxon>Sordariales</taxon>
        <taxon>Podosporaceae</taxon>
        <taxon>Podospora</taxon>
    </lineage>
</organism>
<accession>A0AAV9GSB0</accession>